<keyword evidence="8" id="KW-1185">Reference proteome</keyword>
<feature type="transmembrane region" description="Helical" evidence="6">
    <location>
        <begin position="48"/>
        <end position="68"/>
    </location>
</feature>
<evidence type="ECO:0000313" key="7">
    <source>
        <dbReference type="EMBL" id="MCQ8897394.1"/>
    </source>
</evidence>
<evidence type="ECO:0000256" key="1">
    <source>
        <dbReference type="ARBA" id="ARBA00004651"/>
    </source>
</evidence>
<keyword evidence="5 6" id="KW-0472">Membrane</keyword>
<dbReference type="InterPro" id="IPR050833">
    <property type="entry name" value="Poly_Biosynth_Transport"/>
</dbReference>
<dbReference type="RefSeq" id="WP_256765200.1">
    <property type="nucleotide sequence ID" value="NZ_JANIGO010000005.1"/>
</dbReference>
<dbReference type="Proteomes" id="UP001204142">
    <property type="component" value="Unassembled WGS sequence"/>
</dbReference>
<dbReference type="EMBL" id="JANIGO010000005">
    <property type="protein sequence ID" value="MCQ8897394.1"/>
    <property type="molecule type" value="Genomic_DNA"/>
</dbReference>
<dbReference type="PANTHER" id="PTHR30250:SF11">
    <property type="entry name" value="O-ANTIGEN TRANSPORTER-RELATED"/>
    <property type="match status" value="1"/>
</dbReference>
<feature type="transmembrane region" description="Helical" evidence="6">
    <location>
        <begin position="95"/>
        <end position="116"/>
    </location>
</feature>
<feature type="transmembrane region" description="Helical" evidence="6">
    <location>
        <begin position="21"/>
        <end position="42"/>
    </location>
</feature>
<evidence type="ECO:0000256" key="4">
    <source>
        <dbReference type="ARBA" id="ARBA00022989"/>
    </source>
</evidence>
<sequence>MRSKYLADRRQHLIDKAAKTGLLARALSIGANLATVPLVMSALSISDFAIWATTTSLLTMMQFLDFGIGNSAMGRVTEALAHDDHERATRIVRHAYLVLGSIAVFFLFVGSLFYFSGMLEAMALRSGSFLASHIDLVASFVMCYGLVIPATFVQRLLFAHQRAGSATILQLAFSLSYLGFAALLAWQAADLAVFVLGYVLLMVVVYGSYSLHHLRQHYPDIKLSGNIDYDLTTSLLKGAGLFFLLQITVSIVYNSDNVILTTVASPDDVATYATTWRMFSIVVMVNSLILGPLWPAVADAKAKGDFNWLRSAYLENLKRSMIASIFLATLLVMIGNIILDIWTGEKVQAPAQLLWLLAIWVILEGYGQCMAMLLNGLQILHLQIAVASVMLIVGTGLKIYLAGSIGLYGPIIGTIISFTLIVGITETVFIHRLLKSKL</sequence>
<proteinExistence type="predicted"/>
<organism evidence="7 8">
    <name type="scientific">Limnobacter humi</name>
    <dbReference type="NCBI Taxonomy" id="1778671"/>
    <lineage>
        <taxon>Bacteria</taxon>
        <taxon>Pseudomonadati</taxon>
        <taxon>Pseudomonadota</taxon>
        <taxon>Betaproteobacteria</taxon>
        <taxon>Burkholderiales</taxon>
        <taxon>Burkholderiaceae</taxon>
        <taxon>Limnobacter</taxon>
    </lineage>
</organism>
<feature type="transmembrane region" description="Helical" evidence="6">
    <location>
        <begin position="195"/>
        <end position="214"/>
    </location>
</feature>
<feature type="transmembrane region" description="Helical" evidence="6">
    <location>
        <begin position="321"/>
        <end position="343"/>
    </location>
</feature>
<gene>
    <name evidence="7" type="ORF">NQT62_13210</name>
</gene>
<feature type="transmembrane region" description="Helical" evidence="6">
    <location>
        <begin position="407"/>
        <end position="430"/>
    </location>
</feature>
<accession>A0ABT1WIQ7</accession>
<keyword evidence="4 6" id="KW-1133">Transmembrane helix</keyword>
<evidence type="ECO:0000313" key="8">
    <source>
        <dbReference type="Proteomes" id="UP001204142"/>
    </source>
</evidence>
<feature type="transmembrane region" description="Helical" evidence="6">
    <location>
        <begin position="379"/>
        <end position="401"/>
    </location>
</feature>
<keyword evidence="2" id="KW-1003">Cell membrane</keyword>
<feature type="transmembrane region" description="Helical" evidence="6">
    <location>
        <begin position="349"/>
        <end position="367"/>
    </location>
</feature>
<evidence type="ECO:0000256" key="3">
    <source>
        <dbReference type="ARBA" id="ARBA00022692"/>
    </source>
</evidence>
<comment type="subcellular location">
    <subcellularLocation>
        <location evidence="1">Cell membrane</location>
        <topology evidence="1">Multi-pass membrane protein</topology>
    </subcellularLocation>
</comment>
<evidence type="ECO:0000256" key="6">
    <source>
        <dbReference type="SAM" id="Phobius"/>
    </source>
</evidence>
<feature type="transmembrane region" description="Helical" evidence="6">
    <location>
        <begin position="136"/>
        <end position="157"/>
    </location>
</feature>
<protein>
    <recommendedName>
        <fullName evidence="9">Polysaccharide biosynthesis protein</fullName>
    </recommendedName>
</protein>
<evidence type="ECO:0000256" key="5">
    <source>
        <dbReference type="ARBA" id="ARBA00023136"/>
    </source>
</evidence>
<evidence type="ECO:0008006" key="9">
    <source>
        <dbReference type="Google" id="ProtNLM"/>
    </source>
</evidence>
<comment type="caution">
    <text evidence="7">The sequence shown here is derived from an EMBL/GenBank/DDBJ whole genome shotgun (WGS) entry which is preliminary data.</text>
</comment>
<evidence type="ECO:0000256" key="2">
    <source>
        <dbReference type="ARBA" id="ARBA00022475"/>
    </source>
</evidence>
<name>A0ABT1WIQ7_9BURK</name>
<dbReference type="PANTHER" id="PTHR30250">
    <property type="entry name" value="PST FAMILY PREDICTED COLANIC ACID TRANSPORTER"/>
    <property type="match status" value="1"/>
</dbReference>
<feature type="transmembrane region" description="Helical" evidence="6">
    <location>
        <begin position="275"/>
        <end position="300"/>
    </location>
</feature>
<reference evidence="7 8" key="1">
    <citation type="submission" date="2022-07" db="EMBL/GenBank/DDBJ databases">
        <authorList>
            <person name="Xamxidin M."/>
            <person name="Wu M."/>
        </authorList>
    </citation>
    <scope>NUCLEOTIDE SEQUENCE [LARGE SCALE GENOMIC DNA]</scope>
    <source>
        <strain evidence="7 8">NBRC 111650</strain>
    </source>
</reference>
<keyword evidence="3 6" id="KW-0812">Transmembrane</keyword>
<feature type="transmembrane region" description="Helical" evidence="6">
    <location>
        <begin position="169"/>
        <end position="189"/>
    </location>
</feature>